<dbReference type="InterPro" id="IPR011701">
    <property type="entry name" value="MFS"/>
</dbReference>
<comment type="subcellular location">
    <subcellularLocation>
        <location evidence="1">Cell membrane</location>
        <topology evidence="1">Multi-pass membrane protein</topology>
    </subcellularLocation>
</comment>
<evidence type="ECO:0000256" key="3">
    <source>
        <dbReference type="ARBA" id="ARBA00022989"/>
    </source>
</evidence>
<accession>A0A7I7Y3E1</accession>
<feature type="transmembrane region" description="Helical" evidence="6">
    <location>
        <begin position="372"/>
        <end position="391"/>
    </location>
</feature>
<dbReference type="Pfam" id="PF07690">
    <property type="entry name" value="MFS_1"/>
    <property type="match status" value="1"/>
</dbReference>
<feature type="transmembrane region" description="Helical" evidence="6">
    <location>
        <begin position="251"/>
        <end position="274"/>
    </location>
</feature>
<gene>
    <name evidence="8" type="ORF">MCNF_47720</name>
</gene>
<evidence type="ECO:0000256" key="2">
    <source>
        <dbReference type="ARBA" id="ARBA00022692"/>
    </source>
</evidence>
<feature type="transmembrane region" description="Helical" evidence="6">
    <location>
        <begin position="163"/>
        <end position="188"/>
    </location>
</feature>
<feature type="transmembrane region" description="Helical" evidence="6">
    <location>
        <begin position="49"/>
        <end position="67"/>
    </location>
</feature>
<evidence type="ECO:0000313" key="8">
    <source>
        <dbReference type="EMBL" id="BBZ36167.1"/>
    </source>
</evidence>
<dbReference type="GO" id="GO:0005886">
    <property type="term" value="C:plasma membrane"/>
    <property type="evidence" value="ECO:0007669"/>
    <property type="project" value="UniProtKB-SubCell"/>
</dbReference>
<dbReference type="PROSITE" id="PS50850">
    <property type="entry name" value="MFS"/>
    <property type="match status" value="1"/>
</dbReference>
<evidence type="ECO:0000256" key="6">
    <source>
        <dbReference type="SAM" id="Phobius"/>
    </source>
</evidence>
<evidence type="ECO:0000256" key="5">
    <source>
        <dbReference type="SAM" id="MobiDB-lite"/>
    </source>
</evidence>
<keyword evidence="2 6" id="KW-0812">Transmembrane</keyword>
<evidence type="ECO:0000313" key="9">
    <source>
        <dbReference type="Proteomes" id="UP000466931"/>
    </source>
</evidence>
<proteinExistence type="predicted"/>
<feature type="transmembrane region" description="Helical" evidence="6">
    <location>
        <begin position="136"/>
        <end position="157"/>
    </location>
</feature>
<name>A0A7I7Y3E1_9MYCO</name>
<feature type="compositionally biased region" description="Pro residues" evidence="5">
    <location>
        <begin position="414"/>
        <end position="424"/>
    </location>
</feature>
<keyword evidence="3 6" id="KW-1133">Transmembrane helix</keyword>
<organism evidence="8 9">
    <name type="scientific">Mycolicibacterium confluentis</name>
    <dbReference type="NCBI Taxonomy" id="28047"/>
    <lineage>
        <taxon>Bacteria</taxon>
        <taxon>Bacillati</taxon>
        <taxon>Actinomycetota</taxon>
        <taxon>Actinomycetes</taxon>
        <taxon>Mycobacteriales</taxon>
        <taxon>Mycobacteriaceae</taxon>
        <taxon>Mycolicibacterium</taxon>
    </lineage>
</organism>
<feature type="transmembrane region" description="Helical" evidence="6">
    <location>
        <begin position="307"/>
        <end position="330"/>
    </location>
</feature>
<feature type="transmembrane region" description="Helical" evidence="6">
    <location>
        <begin position="337"/>
        <end position="360"/>
    </location>
</feature>
<dbReference type="RefSeq" id="WP_234812889.1">
    <property type="nucleotide sequence ID" value="NZ_AP022612.1"/>
</dbReference>
<dbReference type="Proteomes" id="UP000466931">
    <property type="component" value="Chromosome"/>
</dbReference>
<dbReference type="Gene3D" id="1.20.1250.20">
    <property type="entry name" value="MFS general substrate transporter like domains"/>
    <property type="match status" value="2"/>
</dbReference>
<evidence type="ECO:0000259" key="7">
    <source>
        <dbReference type="PROSITE" id="PS50850"/>
    </source>
</evidence>
<reference evidence="8" key="2">
    <citation type="submission" date="2020-02" db="EMBL/GenBank/DDBJ databases">
        <authorList>
            <person name="Matsumoto Y."/>
            <person name="Motooka D."/>
            <person name="Nakamura S."/>
        </authorList>
    </citation>
    <scope>NUCLEOTIDE SEQUENCE</scope>
    <source>
        <strain evidence="8">JCM 13671</strain>
    </source>
</reference>
<protein>
    <submittedName>
        <fullName evidence="8">MFS transporter</fullName>
    </submittedName>
</protein>
<dbReference type="PANTHER" id="PTHR11360:SF284">
    <property type="entry name" value="EG:103B4.3 PROTEIN-RELATED"/>
    <property type="match status" value="1"/>
</dbReference>
<dbReference type="InterPro" id="IPR020846">
    <property type="entry name" value="MFS_dom"/>
</dbReference>
<reference evidence="8" key="1">
    <citation type="journal article" date="2019" name="Emerg. Microbes Infect.">
        <title>Comprehensive subspecies identification of 175 nontuberculous mycobacteria species based on 7547 genomic profiles.</title>
        <authorList>
            <person name="Matsumoto Y."/>
            <person name="Kinjo T."/>
            <person name="Motooka D."/>
            <person name="Nabeya D."/>
            <person name="Jung N."/>
            <person name="Uechi K."/>
            <person name="Horii T."/>
            <person name="Iida T."/>
            <person name="Fujita J."/>
            <person name="Nakamura S."/>
        </authorList>
    </citation>
    <scope>NUCLEOTIDE SEQUENCE [LARGE SCALE GENOMIC DNA]</scope>
    <source>
        <strain evidence="8">JCM 13671</strain>
    </source>
</reference>
<sequence>MTYLGELRTHWRPLAAATAGLSVGLSLSAYTNAAMGPQLLAAFGWDRADFALTGTIALLTFVFLPLCGRLTDLFGVRRIAIVGVVGLPLCWIGYALMSGSLWQYFAITAATVSLGVTTTPAIYSRIVAACFSQARGLALAVAISGPPLLGAIGVPVVDAINRAYGWRAGCVAIAVTIAAIGALAMALIPATDANARSGARERRAATDYRAIAGSGVFWILMTGVLLCNLYHSVTTSQLGIMLRDSMPDGQTVAVLVSTFAVAVIAGRFICGVALDRLPPHLVAAVAMALPGLGCVLLASSLDGFPALVLAVCCLGAAWGAEGDVIAYLVARRFDMSVYSTVLSILSAAIGVSSALGALVLSRMLHATDSFDGFLVLSGIAAFLGGAALLLLGRQPAAVAGRLIRSEAPGRTPDAPDPGVPEPRP</sequence>
<feature type="domain" description="Major facilitator superfamily (MFS) profile" evidence="7">
    <location>
        <begin position="12"/>
        <end position="395"/>
    </location>
</feature>
<dbReference type="GO" id="GO:0022857">
    <property type="term" value="F:transmembrane transporter activity"/>
    <property type="evidence" value="ECO:0007669"/>
    <property type="project" value="InterPro"/>
</dbReference>
<dbReference type="SUPFAM" id="SSF103473">
    <property type="entry name" value="MFS general substrate transporter"/>
    <property type="match status" value="1"/>
</dbReference>
<feature type="transmembrane region" description="Helical" evidence="6">
    <location>
        <begin position="79"/>
        <end position="96"/>
    </location>
</feature>
<feature type="transmembrane region" description="Helical" evidence="6">
    <location>
        <begin position="281"/>
        <end position="301"/>
    </location>
</feature>
<feature type="region of interest" description="Disordered" evidence="5">
    <location>
        <begin position="405"/>
        <end position="424"/>
    </location>
</feature>
<dbReference type="EMBL" id="AP022612">
    <property type="protein sequence ID" value="BBZ36167.1"/>
    <property type="molecule type" value="Genomic_DNA"/>
</dbReference>
<evidence type="ECO:0000256" key="4">
    <source>
        <dbReference type="ARBA" id="ARBA00023136"/>
    </source>
</evidence>
<dbReference type="AlphaFoldDB" id="A0A7I7Y3E1"/>
<feature type="transmembrane region" description="Helical" evidence="6">
    <location>
        <begin position="102"/>
        <end position="124"/>
    </location>
</feature>
<dbReference type="InterPro" id="IPR050327">
    <property type="entry name" value="Proton-linked_MCT"/>
</dbReference>
<keyword evidence="4 6" id="KW-0472">Membrane</keyword>
<dbReference type="PANTHER" id="PTHR11360">
    <property type="entry name" value="MONOCARBOXYLATE TRANSPORTER"/>
    <property type="match status" value="1"/>
</dbReference>
<evidence type="ECO:0000256" key="1">
    <source>
        <dbReference type="ARBA" id="ARBA00004651"/>
    </source>
</evidence>
<feature type="transmembrane region" description="Helical" evidence="6">
    <location>
        <begin position="208"/>
        <end position="231"/>
    </location>
</feature>
<dbReference type="InterPro" id="IPR036259">
    <property type="entry name" value="MFS_trans_sf"/>
</dbReference>
<keyword evidence="9" id="KW-1185">Reference proteome</keyword>